<dbReference type="PANTHER" id="PTHR30273:SF2">
    <property type="entry name" value="PROTEIN FECR"/>
    <property type="match status" value="1"/>
</dbReference>
<keyword evidence="5" id="KW-1185">Reference proteome</keyword>
<proteinExistence type="predicted"/>
<keyword evidence="1" id="KW-0472">Membrane</keyword>
<dbReference type="Pfam" id="PF04773">
    <property type="entry name" value="FecR"/>
    <property type="match status" value="1"/>
</dbReference>
<evidence type="ECO:0000259" key="3">
    <source>
        <dbReference type="Pfam" id="PF16344"/>
    </source>
</evidence>
<keyword evidence="1" id="KW-1133">Transmembrane helix</keyword>
<evidence type="ECO:0000313" key="4">
    <source>
        <dbReference type="EMBL" id="BEH00188.1"/>
    </source>
</evidence>
<dbReference type="InterPro" id="IPR006860">
    <property type="entry name" value="FecR"/>
</dbReference>
<sequence length="324" mass="36704">MEDLNIKYIENTLTPGELSHLRESVNKMSDTQLEDVMLDSWLSFNEGEYAECQDKVGKIEARLKNEIWTVPRVSLMNKILRIAAILLFPILMLSTFYFYKQSTLVSSNDMVIKTGKGERASLVLPDGTKVTLNSESALRYNSKSFNKNERNVSFDGEAFFNVFSNKEAPFIISTGEMHLQVLGTKFNLLSRVQSPVIEVSLLEGHVLLSSQISTKTQELFCSQKAIFDKLTGQFTVIKKENVHSEIGWLKGDLVFSNLPLQEVLKTIESSYDVKFVLKDCTNMAKDPFTGTLSNRNLNEVLDILQKSYGFKYSQLGNKITISFK</sequence>
<evidence type="ECO:0000256" key="1">
    <source>
        <dbReference type="SAM" id="Phobius"/>
    </source>
</evidence>
<dbReference type="EMBL" id="AP028055">
    <property type="protein sequence ID" value="BEH00188.1"/>
    <property type="molecule type" value="Genomic_DNA"/>
</dbReference>
<reference evidence="4 5" key="1">
    <citation type="submission" date="2023-04" db="EMBL/GenBank/DDBJ databases">
        <title>Draft genome sequence of acteroides sedimenti strain YN3PY1.</title>
        <authorList>
            <person name="Yoshida N."/>
        </authorList>
    </citation>
    <scope>NUCLEOTIDE SEQUENCE [LARGE SCALE GENOMIC DNA]</scope>
    <source>
        <strain evidence="4 5">YN3PY1</strain>
    </source>
</reference>
<dbReference type="Pfam" id="PF16344">
    <property type="entry name" value="FecR_C"/>
    <property type="match status" value="1"/>
</dbReference>
<name>A0ABM8IE00_9BACE</name>
<keyword evidence="1" id="KW-0812">Transmembrane</keyword>
<evidence type="ECO:0000313" key="5">
    <source>
        <dbReference type="Proteomes" id="UP001496674"/>
    </source>
</evidence>
<protein>
    <submittedName>
        <fullName evidence="4">Anti-sigma factor</fullName>
    </submittedName>
</protein>
<dbReference type="PANTHER" id="PTHR30273">
    <property type="entry name" value="PERIPLASMIC SIGNAL SENSOR AND SIGMA FACTOR ACTIVATOR FECR-RELATED"/>
    <property type="match status" value="1"/>
</dbReference>
<dbReference type="Gene3D" id="3.55.50.30">
    <property type="match status" value="1"/>
</dbReference>
<dbReference type="InterPro" id="IPR012373">
    <property type="entry name" value="Ferrdict_sens_TM"/>
</dbReference>
<feature type="transmembrane region" description="Helical" evidence="1">
    <location>
        <begin position="79"/>
        <end position="99"/>
    </location>
</feature>
<dbReference type="Gene3D" id="2.60.120.1440">
    <property type="match status" value="1"/>
</dbReference>
<accession>A0ABM8IE00</accession>
<dbReference type="InterPro" id="IPR032508">
    <property type="entry name" value="FecR_C"/>
</dbReference>
<feature type="domain" description="Protein FecR C-terminal" evidence="3">
    <location>
        <begin position="253"/>
        <end position="321"/>
    </location>
</feature>
<organism evidence="4 5">
    <name type="scientific">Bacteroides sedimenti</name>
    <dbReference type="NCBI Taxonomy" id="2136147"/>
    <lineage>
        <taxon>Bacteria</taxon>
        <taxon>Pseudomonadati</taxon>
        <taxon>Bacteroidota</taxon>
        <taxon>Bacteroidia</taxon>
        <taxon>Bacteroidales</taxon>
        <taxon>Bacteroidaceae</taxon>
        <taxon>Bacteroides</taxon>
    </lineage>
</organism>
<feature type="domain" description="FecR protein" evidence="2">
    <location>
        <begin position="111"/>
        <end position="206"/>
    </location>
</feature>
<evidence type="ECO:0000259" key="2">
    <source>
        <dbReference type="Pfam" id="PF04773"/>
    </source>
</evidence>
<gene>
    <name evidence="4" type="ORF">BSYN_24520</name>
</gene>
<dbReference type="RefSeq" id="WP_353331312.1">
    <property type="nucleotide sequence ID" value="NZ_AP028055.1"/>
</dbReference>
<dbReference type="Proteomes" id="UP001496674">
    <property type="component" value="Chromosome"/>
</dbReference>